<dbReference type="EMBL" id="LIAX01000077">
    <property type="protein sequence ID" value="KRO32955.1"/>
    <property type="molecule type" value="Genomic_DNA"/>
</dbReference>
<proteinExistence type="predicted"/>
<name>A0A0R2P821_9ACTN</name>
<sequence length="270" mass="29663">MSPLNGFFAPKTPSGKSAIAPEMPWFYSGNLLTVEYRTNPENVKALLPSELSLAEEDPGAVAIIWADWQSCSESKIELLDPVRSQYLEAFVVIRCQYQGKIYSRCVAIWVTKDFSLARGWFQGYPKKIGSIGLTRIFNRGKATPKLEKGAMLGASIAAYDHRLASARLTLLEPSDSNGFVNGHPMLHSRWVPSITPGLGNSLDQLITMSGVDVDLGQAWLGEAELEITDSPWDELASILPIKEIIGGYYREVGVTFNGGKLLLDKSNPNI</sequence>
<evidence type="ECO:0000313" key="1">
    <source>
        <dbReference type="EMBL" id="KRO32955.1"/>
    </source>
</evidence>
<dbReference type="Proteomes" id="UP000054017">
    <property type="component" value="Unassembled WGS sequence"/>
</dbReference>
<dbReference type="AlphaFoldDB" id="A0A0R2P821"/>
<dbReference type="SUPFAM" id="SSF160104">
    <property type="entry name" value="Acetoacetate decarboxylase-like"/>
    <property type="match status" value="1"/>
</dbReference>
<protein>
    <submittedName>
        <fullName evidence="1">Acetoacetate decarboxylase</fullName>
    </submittedName>
</protein>
<dbReference type="Pfam" id="PF06314">
    <property type="entry name" value="ADC"/>
    <property type="match status" value="1"/>
</dbReference>
<comment type="caution">
    <text evidence="1">The sequence shown here is derived from an EMBL/GenBank/DDBJ whole genome shotgun (WGS) entry which is preliminary data.</text>
</comment>
<reference evidence="1 2" key="1">
    <citation type="submission" date="2015-10" db="EMBL/GenBank/DDBJ databases">
        <title>Metagenome-Assembled Genomes uncover a global brackish microbiome.</title>
        <authorList>
            <person name="Hugerth L.W."/>
            <person name="Larsson J."/>
            <person name="Alneberg J."/>
            <person name="Lindh M.V."/>
            <person name="Legrand C."/>
            <person name="Pinhassi J."/>
            <person name="Andersson A.F."/>
        </authorList>
    </citation>
    <scope>NUCLEOTIDE SEQUENCE [LARGE SCALE GENOMIC DNA]</scope>
    <source>
        <strain evidence="1">BACL2 MAG-121220-bin52</strain>
    </source>
</reference>
<dbReference type="InterPro" id="IPR010451">
    <property type="entry name" value="Acetoacetate_decarboxylase"/>
</dbReference>
<dbReference type="Gene3D" id="2.40.400.10">
    <property type="entry name" value="Acetoacetate decarboxylase-like"/>
    <property type="match status" value="1"/>
</dbReference>
<accession>A0A0R2P821</accession>
<dbReference type="GO" id="GO:0016829">
    <property type="term" value="F:lyase activity"/>
    <property type="evidence" value="ECO:0007669"/>
    <property type="project" value="InterPro"/>
</dbReference>
<organism evidence="1 2">
    <name type="scientific">Actinobacteria bacterium BACL2 MAG-121220-bin52</name>
    <dbReference type="NCBI Taxonomy" id="1655573"/>
    <lineage>
        <taxon>Bacteria</taxon>
        <taxon>Bacillati</taxon>
        <taxon>Actinomycetota</taxon>
        <taxon>Actinomycetes</taxon>
        <taxon>Actinomycetes incertae sedis</taxon>
        <taxon>ac1 cluster</taxon>
    </lineage>
</organism>
<gene>
    <name evidence="1" type="ORF">ABR65_03610</name>
</gene>
<dbReference type="InterPro" id="IPR023375">
    <property type="entry name" value="ADC_dom_sf"/>
</dbReference>
<evidence type="ECO:0000313" key="2">
    <source>
        <dbReference type="Proteomes" id="UP000054017"/>
    </source>
</evidence>